<dbReference type="Gene3D" id="3.40.50.620">
    <property type="entry name" value="HUPs"/>
    <property type="match status" value="1"/>
</dbReference>
<sequence>MFKFLVFIESFILSPPASYFFWGVIFYLISRLFGKNIIFLGYLTFSYFISTPIVTGYLINRLDQDFKIYRQENTPQAIVVLGGGLNYNAWEYGGISVSTSELERLRHAAKLHRDTDLPILVTGGDPLQTGYKEANFMKKTLEEEFNVPVKWVENKSNTTKENLALSSIILKGDNVKSAYIVTHAWHMKRALGLANLSNDILYIPSACSSDISQKRNNNINLVNLIPSITSIQELKIVIHEVGGKIADI</sequence>
<dbReference type="InterPro" id="IPR051599">
    <property type="entry name" value="Cell_Envelope_Assoc"/>
</dbReference>
<dbReference type="GO" id="GO:0000270">
    <property type="term" value="P:peptidoglycan metabolic process"/>
    <property type="evidence" value="ECO:0007669"/>
    <property type="project" value="TreeGrafter"/>
</dbReference>
<keyword evidence="1" id="KW-1133">Transmembrane helix</keyword>
<protein>
    <recommendedName>
        <fullName evidence="2">DUF218 domain-containing protein</fullName>
    </recommendedName>
</protein>
<organism evidence="3 4">
    <name type="scientific">Thiothrix nivea (strain ATCC 35100 / DSM 5205 / JP2)</name>
    <dbReference type="NCBI Taxonomy" id="870187"/>
    <lineage>
        <taxon>Bacteria</taxon>
        <taxon>Pseudomonadati</taxon>
        <taxon>Pseudomonadota</taxon>
        <taxon>Gammaproteobacteria</taxon>
        <taxon>Thiotrichales</taxon>
        <taxon>Thiotrichaceae</taxon>
        <taxon>Thiothrix</taxon>
    </lineage>
</organism>
<dbReference type="Pfam" id="PF02698">
    <property type="entry name" value="DUF218"/>
    <property type="match status" value="1"/>
</dbReference>
<proteinExistence type="predicted"/>
<dbReference type="CDD" id="cd06259">
    <property type="entry name" value="YdcF-like"/>
    <property type="match status" value="1"/>
</dbReference>
<dbReference type="RefSeq" id="WP_002710811.1">
    <property type="nucleotide sequence ID" value="NZ_JH651384.1"/>
</dbReference>
<keyword evidence="4" id="KW-1185">Reference proteome</keyword>
<evidence type="ECO:0000256" key="1">
    <source>
        <dbReference type="SAM" id="Phobius"/>
    </source>
</evidence>
<keyword evidence="1" id="KW-0812">Transmembrane</keyword>
<keyword evidence="1" id="KW-0472">Membrane</keyword>
<dbReference type="AlphaFoldDB" id="A0A656HJ51"/>
<dbReference type="OrthoDB" id="9809813at2"/>
<reference evidence="4" key="1">
    <citation type="journal article" date="2011" name="Stand. Genomic Sci.">
        <title>Genome sequence of the filamentous, gliding Thiothrix nivea neotype strain (JP2(T)).</title>
        <authorList>
            <person name="Lapidus A."/>
            <person name="Nolan M."/>
            <person name="Lucas S."/>
            <person name="Glavina Del Rio T."/>
            <person name="Tice H."/>
            <person name="Cheng J.F."/>
            <person name="Tapia R."/>
            <person name="Han C."/>
            <person name="Goodwin L."/>
            <person name="Pitluck S."/>
            <person name="Liolios K."/>
            <person name="Pagani I."/>
            <person name="Ivanova N."/>
            <person name="Huntemann M."/>
            <person name="Mavromatis K."/>
            <person name="Mikhailova N."/>
            <person name="Pati A."/>
            <person name="Chen A."/>
            <person name="Palaniappan K."/>
            <person name="Land M."/>
            <person name="Brambilla E.M."/>
            <person name="Rohde M."/>
            <person name="Abt B."/>
            <person name="Verbarg S."/>
            <person name="Goker M."/>
            <person name="Bristow J."/>
            <person name="Eisen J.A."/>
            <person name="Markowitz V."/>
            <person name="Hugenholtz P."/>
            <person name="Kyrpides N.C."/>
            <person name="Klenk H.P."/>
            <person name="Woyke T."/>
        </authorList>
    </citation>
    <scope>NUCLEOTIDE SEQUENCE [LARGE SCALE GENOMIC DNA]</scope>
    <source>
        <strain evidence="4">ATCC 35100 / DSM 5205 / JP2</strain>
    </source>
</reference>
<feature type="domain" description="DUF218" evidence="2">
    <location>
        <begin position="76"/>
        <end position="242"/>
    </location>
</feature>
<evidence type="ECO:0000259" key="2">
    <source>
        <dbReference type="Pfam" id="PF02698"/>
    </source>
</evidence>
<feature type="transmembrane region" description="Helical" evidence="1">
    <location>
        <begin position="37"/>
        <end position="59"/>
    </location>
</feature>
<dbReference type="Proteomes" id="UP000005317">
    <property type="component" value="Unassembled WGS sequence"/>
</dbReference>
<dbReference type="InterPro" id="IPR014729">
    <property type="entry name" value="Rossmann-like_a/b/a_fold"/>
</dbReference>
<dbReference type="InterPro" id="IPR003848">
    <property type="entry name" value="DUF218"/>
</dbReference>
<dbReference type="PANTHER" id="PTHR30336">
    <property type="entry name" value="INNER MEMBRANE PROTEIN, PROBABLE PERMEASE"/>
    <property type="match status" value="1"/>
</dbReference>
<feature type="transmembrane region" description="Helical" evidence="1">
    <location>
        <begin position="6"/>
        <end position="30"/>
    </location>
</feature>
<evidence type="ECO:0000313" key="3">
    <source>
        <dbReference type="EMBL" id="EIJ36948.1"/>
    </source>
</evidence>
<dbReference type="EMBL" id="JH651384">
    <property type="protein sequence ID" value="EIJ36948.1"/>
    <property type="molecule type" value="Genomic_DNA"/>
</dbReference>
<dbReference type="GO" id="GO:0005886">
    <property type="term" value="C:plasma membrane"/>
    <property type="evidence" value="ECO:0007669"/>
    <property type="project" value="TreeGrafter"/>
</dbReference>
<accession>A0A656HJ51</accession>
<evidence type="ECO:0000313" key="4">
    <source>
        <dbReference type="Proteomes" id="UP000005317"/>
    </source>
</evidence>
<dbReference type="PANTHER" id="PTHR30336:SF4">
    <property type="entry name" value="ENVELOPE BIOGENESIS FACTOR ELYC"/>
    <property type="match status" value="1"/>
</dbReference>
<dbReference type="GO" id="GO:0043164">
    <property type="term" value="P:Gram-negative-bacterium-type cell wall biogenesis"/>
    <property type="evidence" value="ECO:0007669"/>
    <property type="project" value="TreeGrafter"/>
</dbReference>
<name>A0A656HJ51_THINJ</name>
<gene>
    <name evidence="3" type="ORF">Thini_4473</name>
</gene>